<dbReference type="EMBL" id="HF563609">
    <property type="protein sequence ID" value="CDI40931.1"/>
    <property type="molecule type" value="Genomic_DNA"/>
</dbReference>
<dbReference type="AlphaFoldDB" id="F4LR36"/>
<evidence type="ECO:0000256" key="5">
    <source>
        <dbReference type="SAM" id="Coils"/>
    </source>
</evidence>
<dbReference type="HOGENOM" id="CLU_2248789_0_0_9"/>
<sequence length="104" mass="11883">MQFYLISGLIFAFFVAIFALWNSSEIIIRFPFLGEFATSQALVIIGSAMLGALVIMVFGLVKSFKMNQQIKKQARTIKDYEQIIDKMKKQLDEKQLKKENGAEI</sequence>
<dbReference type="InterPro" id="IPR010445">
    <property type="entry name" value="LapA_dom"/>
</dbReference>
<evidence type="ECO:0000313" key="8">
    <source>
        <dbReference type="EMBL" id="CDI40931.1"/>
    </source>
</evidence>
<evidence type="ECO:0000256" key="1">
    <source>
        <dbReference type="ARBA" id="ARBA00022475"/>
    </source>
</evidence>
<dbReference type="Pfam" id="PF06305">
    <property type="entry name" value="LapA_dom"/>
    <property type="match status" value="1"/>
</dbReference>
<dbReference type="GO" id="GO:0005886">
    <property type="term" value="C:plasma membrane"/>
    <property type="evidence" value="ECO:0007669"/>
    <property type="project" value="InterPro"/>
</dbReference>
<keyword evidence="9" id="KW-1185">Reference proteome</keyword>
<gene>
    <name evidence="8" type="ordered locus">TEPIRE1_2222</name>
</gene>
<dbReference type="Proteomes" id="UP000010802">
    <property type="component" value="Chromosome"/>
</dbReference>
<dbReference type="OrthoDB" id="1708221at2"/>
<dbReference type="PANTHER" id="PTHR41335">
    <property type="entry name" value="MEMBRANE PROTEIN-RELATED"/>
    <property type="match status" value="1"/>
</dbReference>
<keyword evidence="4 6" id="KW-0472">Membrane</keyword>
<evidence type="ECO:0000256" key="3">
    <source>
        <dbReference type="ARBA" id="ARBA00022989"/>
    </source>
</evidence>
<feature type="transmembrane region" description="Helical" evidence="6">
    <location>
        <begin position="41"/>
        <end position="61"/>
    </location>
</feature>
<organism evidence="8 9">
    <name type="scientific">Tepidanaerobacter acetatoxydans (strain DSM 21804 / JCM 16047 / Re1)</name>
    <dbReference type="NCBI Taxonomy" id="1209989"/>
    <lineage>
        <taxon>Bacteria</taxon>
        <taxon>Bacillati</taxon>
        <taxon>Bacillota</taxon>
        <taxon>Clostridia</taxon>
        <taxon>Thermosediminibacterales</taxon>
        <taxon>Tepidanaerobacteraceae</taxon>
        <taxon>Tepidanaerobacter</taxon>
    </lineage>
</organism>
<protein>
    <recommendedName>
        <fullName evidence="7">Lipopolysaccharide assembly protein A domain-containing protein</fullName>
    </recommendedName>
</protein>
<evidence type="ECO:0000259" key="7">
    <source>
        <dbReference type="Pfam" id="PF06305"/>
    </source>
</evidence>
<feature type="domain" description="Lipopolysaccharide assembly protein A" evidence="7">
    <location>
        <begin position="22"/>
        <end position="82"/>
    </location>
</feature>
<keyword evidence="2 6" id="KW-0812">Transmembrane</keyword>
<dbReference type="PANTHER" id="PTHR41335:SF1">
    <property type="entry name" value="MEMBRANE PROTEIN"/>
    <property type="match status" value="1"/>
</dbReference>
<name>F4LR36_TEPAE</name>
<keyword evidence="3 6" id="KW-1133">Transmembrane helix</keyword>
<proteinExistence type="predicted"/>
<evidence type="ECO:0000256" key="4">
    <source>
        <dbReference type="ARBA" id="ARBA00023136"/>
    </source>
</evidence>
<dbReference type="STRING" id="1209989.TepRe1_2064"/>
<dbReference type="KEGG" id="tae:TepiRe1_2222"/>
<feature type="transmembrane region" description="Helical" evidence="6">
    <location>
        <begin position="5"/>
        <end position="21"/>
    </location>
</feature>
<feature type="coiled-coil region" evidence="5">
    <location>
        <begin position="70"/>
        <end position="97"/>
    </location>
</feature>
<evidence type="ECO:0000313" key="9">
    <source>
        <dbReference type="Proteomes" id="UP000010802"/>
    </source>
</evidence>
<reference evidence="9" key="1">
    <citation type="journal article" date="2013" name="Genome Announc.">
        <title>First genome sequence of a syntrophic acetate-oxidizing bacterium, Tepidanaerobacter acetatoxydans strain Re1.</title>
        <authorList>
            <person name="Manzoor S."/>
            <person name="Bongcam-Rudloff E."/>
            <person name="Schnurer A."/>
            <person name="Muller B."/>
        </authorList>
    </citation>
    <scope>NUCLEOTIDE SEQUENCE [LARGE SCALE GENOMIC DNA]</scope>
    <source>
        <strain evidence="9">Re1</strain>
    </source>
</reference>
<keyword evidence="1" id="KW-1003">Cell membrane</keyword>
<evidence type="ECO:0000256" key="6">
    <source>
        <dbReference type="SAM" id="Phobius"/>
    </source>
</evidence>
<accession>F4LR36</accession>
<dbReference type="RefSeq" id="WP_013779109.1">
    <property type="nucleotide sequence ID" value="NC_015519.1"/>
</dbReference>
<evidence type="ECO:0000256" key="2">
    <source>
        <dbReference type="ARBA" id="ARBA00022692"/>
    </source>
</evidence>
<keyword evidence="5" id="KW-0175">Coiled coil</keyword>
<dbReference type="KEGG" id="tep:TepRe1_2064"/>
<dbReference type="eggNOG" id="COG5416">
    <property type="taxonomic scope" value="Bacteria"/>
</dbReference>